<organism evidence="10 11">
    <name type="scientific">Streptomyces coeruleofuscus</name>
    <dbReference type="NCBI Taxonomy" id="66879"/>
    <lineage>
        <taxon>Bacteria</taxon>
        <taxon>Bacillati</taxon>
        <taxon>Actinomycetota</taxon>
        <taxon>Actinomycetes</taxon>
        <taxon>Kitasatosporales</taxon>
        <taxon>Streptomycetaceae</taxon>
        <taxon>Streptomyces</taxon>
    </lineage>
</organism>
<evidence type="ECO:0000256" key="6">
    <source>
        <dbReference type="ARBA" id="ARBA00023146"/>
    </source>
</evidence>
<dbReference type="PANTHER" id="PTHR45765:SF1">
    <property type="entry name" value="METHIONINE--TRNA LIGASE, CYTOPLASMIC"/>
    <property type="match status" value="1"/>
</dbReference>
<dbReference type="InterPro" id="IPR023458">
    <property type="entry name" value="Met-tRNA_ligase_1"/>
</dbReference>
<dbReference type="InterPro" id="IPR029038">
    <property type="entry name" value="MetRS_Zn"/>
</dbReference>
<evidence type="ECO:0000256" key="1">
    <source>
        <dbReference type="ARBA" id="ARBA00008258"/>
    </source>
</evidence>
<dbReference type="PANTHER" id="PTHR45765">
    <property type="entry name" value="METHIONINE--TRNA LIGASE"/>
    <property type="match status" value="1"/>
</dbReference>
<dbReference type="RefSeq" id="WP_086845075.1">
    <property type="nucleotide sequence ID" value="NZ_BAAASE010000018.1"/>
</dbReference>
<dbReference type="SUPFAM" id="SSF47323">
    <property type="entry name" value="Anticodon-binding domain of a subclass of class I aminoacyl-tRNA synthetases"/>
    <property type="match status" value="1"/>
</dbReference>
<accession>A0ABP5WHD2</accession>
<keyword evidence="2 8" id="KW-0436">Ligase</keyword>
<evidence type="ECO:0000256" key="8">
    <source>
        <dbReference type="RuleBase" id="RU363039"/>
    </source>
</evidence>
<dbReference type="InterPro" id="IPR015413">
    <property type="entry name" value="Methionyl/Leucyl_tRNA_Synth"/>
</dbReference>
<name>A0ABP5WHD2_9ACTN</name>
<comment type="similarity">
    <text evidence="1">Belongs to the class-I aminoacyl-tRNA synthetase family. MetG type 1 subfamily.</text>
</comment>
<evidence type="ECO:0000256" key="4">
    <source>
        <dbReference type="ARBA" id="ARBA00022840"/>
    </source>
</evidence>
<comment type="caution">
    <text evidence="10">The sequence shown here is derived from an EMBL/GenBank/DDBJ whole genome shotgun (WGS) entry which is preliminary data.</text>
</comment>
<evidence type="ECO:0000256" key="2">
    <source>
        <dbReference type="ARBA" id="ARBA00022598"/>
    </source>
</evidence>
<keyword evidence="6 8" id="KW-0030">Aminoacyl-tRNA synthetase</keyword>
<dbReference type="SUPFAM" id="SSF52374">
    <property type="entry name" value="Nucleotidylyl transferase"/>
    <property type="match status" value="1"/>
</dbReference>
<dbReference type="Proteomes" id="UP001499986">
    <property type="component" value="Unassembled WGS sequence"/>
</dbReference>
<feature type="domain" description="Methionyl/Leucyl tRNA synthetase" evidence="9">
    <location>
        <begin position="7"/>
        <end position="364"/>
    </location>
</feature>
<evidence type="ECO:0000259" key="9">
    <source>
        <dbReference type="Pfam" id="PF09334"/>
    </source>
</evidence>
<evidence type="ECO:0000313" key="11">
    <source>
        <dbReference type="Proteomes" id="UP001499986"/>
    </source>
</evidence>
<reference evidence="11" key="1">
    <citation type="journal article" date="2019" name="Int. J. Syst. Evol. Microbiol.">
        <title>The Global Catalogue of Microorganisms (GCM) 10K type strain sequencing project: providing services to taxonomists for standard genome sequencing and annotation.</title>
        <authorList>
            <consortium name="The Broad Institute Genomics Platform"/>
            <consortium name="The Broad Institute Genome Sequencing Center for Infectious Disease"/>
            <person name="Wu L."/>
            <person name="Ma J."/>
        </authorList>
    </citation>
    <scope>NUCLEOTIDE SEQUENCE [LARGE SCALE GENOMIC DNA]</scope>
    <source>
        <strain evidence="11">JCM 4358</strain>
    </source>
</reference>
<proteinExistence type="inferred from homology"/>
<sequence length="526" mass="57930">MSTPLWITATPPDSDGELHIGHLAGPYVAADVLSRHLRADGQSVLFTTGTADHADSVELRALRGGRKPEEVAEGFRTAITADWLRSGVEFDHIVQPRRDRGYQRWLQDLLSDLYAQDVIAPRTRLLPYCEGCDRWLYGAHVTGVCPHCGTRGDGGLCHTCARPNDGELVDPVCSLCGSPGRPRRCRRLYLPLEPLREQLADHWSSAGLPPRLAVLCESLIEDGLPDVAVGHPGDWGVPIPVDGFSGHRVDACFEAAAMHLFGYGYDKKPLPERAVHFCGFGHSFCHVVLLPAILVARGVKLPQEIHVNETYRIDVEDARGPDGKPMVWALDLLTEFGSDTLRRHVLQARPLGRRTEFRRDELDRTRQILDGTWNSWLNRLFAAVREECAGRVPDAEPGGDGWEALRRRLHRAAEDVREAYGHEAFDPRRAVAVLDEVVSCTTDFGYVNVFERRRPSGTGRHLRPIMAQLAVASALASWAWPVMPEGAARLAQALRLTPGGPVVPEALVPPAPGTRLAPPSGPVFGF</sequence>
<dbReference type="InterPro" id="IPR009080">
    <property type="entry name" value="tRNAsynth_Ia_anticodon-bd"/>
</dbReference>
<dbReference type="Gene3D" id="1.10.730.10">
    <property type="entry name" value="Isoleucyl-tRNA Synthetase, Domain 1"/>
    <property type="match status" value="1"/>
</dbReference>
<dbReference type="Gene3D" id="2.20.28.20">
    <property type="entry name" value="Methionyl-tRNA synthetase, Zn-domain"/>
    <property type="match status" value="1"/>
</dbReference>
<keyword evidence="11" id="KW-1185">Reference proteome</keyword>
<dbReference type="InterPro" id="IPR014729">
    <property type="entry name" value="Rossmann-like_a/b/a_fold"/>
</dbReference>
<evidence type="ECO:0000313" key="10">
    <source>
        <dbReference type="EMBL" id="GAA2427410.1"/>
    </source>
</evidence>
<dbReference type="GO" id="GO:0016874">
    <property type="term" value="F:ligase activity"/>
    <property type="evidence" value="ECO:0007669"/>
    <property type="project" value="UniProtKB-KW"/>
</dbReference>
<evidence type="ECO:0000256" key="5">
    <source>
        <dbReference type="ARBA" id="ARBA00022917"/>
    </source>
</evidence>
<keyword evidence="3 8" id="KW-0547">Nucleotide-binding</keyword>
<evidence type="ECO:0000256" key="7">
    <source>
        <dbReference type="ARBA" id="ARBA00047364"/>
    </source>
</evidence>
<evidence type="ECO:0000256" key="3">
    <source>
        <dbReference type="ARBA" id="ARBA00022741"/>
    </source>
</evidence>
<dbReference type="Gene3D" id="3.40.50.620">
    <property type="entry name" value="HUPs"/>
    <property type="match status" value="1"/>
</dbReference>
<dbReference type="Pfam" id="PF09334">
    <property type="entry name" value="tRNA-synt_1g"/>
    <property type="match status" value="1"/>
</dbReference>
<comment type="catalytic activity">
    <reaction evidence="7">
        <text>tRNA(Met) + L-methionine + ATP = L-methionyl-tRNA(Met) + AMP + diphosphate</text>
        <dbReference type="Rhea" id="RHEA:13481"/>
        <dbReference type="Rhea" id="RHEA-COMP:9667"/>
        <dbReference type="Rhea" id="RHEA-COMP:9698"/>
        <dbReference type="ChEBI" id="CHEBI:30616"/>
        <dbReference type="ChEBI" id="CHEBI:33019"/>
        <dbReference type="ChEBI" id="CHEBI:57844"/>
        <dbReference type="ChEBI" id="CHEBI:78442"/>
        <dbReference type="ChEBI" id="CHEBI:78530"/>
        <dbReference type="ChEBI" id="CHEBI:456215"/>
        <dbReference type="EC" id="6.1.1.10"/>
    </reaction>
</comment>
<dbReference type="EMBL" id="BAAASE010000018">
    <property type="protein sequence ID" value="GAA2427410.1"/>
    <property type="molecule type" value="Genomic_DNA"/>
</dbReference>
<protein>
    <submittedName>
        <fullName evidence="10">Class I tRNA ligase family protein</fullName>
    </submittedName>
</protein>
<keyword evidence="4 8" id="KW-0067">ATP-binding</keyword>
<gene>
    <name evidence="10" type="ORF">GCM10010255_82450</name>
</gene>
<keyword evidence="5 8" id="KW-0648">Protein biosynthesis</keyword>